<evidence type="ECO:0000313" key="3">
    <source>
        <dbReference type="Proteomes" id="UP000824469"/>
    </source>
</evidence>
<dbReference type="PANTHER" id="PTHR31949">
    <property type="entry name" value="GASTRIC MUCIN-LIKE PROTEIN"/>
    <property type="match status" value="1"/>
</dbReference>
<keyword evidence="3" id="KW-1185">Reference proteome</keyword>
<dbReference type="AlphaFoldDB" id="A0AA38FQ11"/>
<dbReference type="PANTHER" id="PTHR31949:SF2">
    <property type="entry name" value="OS05G0480600 PROTEIN"/>
    <property type="match status" value="1"/>
</dbReference>
<dbReference type="GO" id="GO:0043622">
    <property type="term" value="P:cortical microtubule organization"/>
    <property type="evidence" value="ECO:0007669"/>
    <property type="project" value="TreeGrafter"/>
</dbReference>
<sequence>MQAKMKEEGEDSSSSDEEEELTLFKDMRAREQEDLLHRLSDDSGESISIKLGSFSSFKFYLSGKRDELPNADTGRTDYNWLLTPPGTPLFSTLDKETPHVEISERCKLQSKPGTIPRISSTGSSPRRTQSSSSPQRSSPISSSRSINSYSRGRASSSAQSSRGNLSFHHSTSTIRSSTATSNSSTASVRSSAPSSMFSSLTCQRSSTGSTSSGCSTLVGKAAPLLQQKNHRGTSSLCQQSRQMTIPGFPPQAPPNLCTRISDPEALLKRCSSPVSRYRGETEKKSRRQSASPTFSRTGSSSENHDYDCYISQNKGRKMSSGTDVLTDPRLKIRQGSYEGDKAQLRSKCPGRSESASKVLMSKRLPNSRAQHRNLRQNSQSMFRPLLSNVPVTSFYAKKATPILYQGHTNNSSVSANCNGCITPTIEVPDHGNKDPESEIRKCSFSHDQEKIKDIKKMEVKSRGKNVFREEFTYQDSQSHAVQMHQCLQDRRSVQSALGDGQHDMIGTSEADLRSQIQCKESCTCREARDDGKNCIAIENAPVHNVLGKVLVEGKAELSSRRVDSFKISTRKAKDNLQDQEVEALDIFDLPGKVHYFRGSCNGLNNDQIASSSKLNDKGTQKLDISILDLEDFASKAGLEVASGGHSGTYETEVLSEGATVKGSIDSSMDVVGDRCIKNYTASEIAIAETVGQTNVIQHTDLETYPGEVIPILLQESFSASQKDGKSVEGIAQGNNLDANYLPKDISSLEMQEQKYCCSKSLELSENSGSFLSEKNRGDSVTQASLATYKQEKECTDSGGSSVTIEIGDSLQAS</sequence>
<organism evidence="2 3">
    <name type="scientific">Taxus chinensis</name>
    <name type="common">Chinese yew</name>
    <name type="synonym">Taxus wallichiana var. chinensis</name>
    <dbReference type="NCBI Taxonomy" id="29808"/>
    <lineage>
        <taxon>Eukaryota</taxon>
        <taxon>Viridiplantae</taxon>
        <taxon>Streptophyta</taxon>
        <taxon>Embryophyta</taxon>
        <taxon>Tracheophyta</taxon>
        <taxon>Spermatophyta</taxon>
        <taxon>Pinopsida</taxon>
        <taxon>Pinidae</taxon>
        <taxon>Conifers II</taxon>
        <taxon>Cupressales</taxon>
        <taxon>Taxaceae</taxon>
        <taxon>Taxus</taxon>
    </lineage>
</organism>
<feature type="region of interest" description="Disordered" evidence="1">
    <location>
        <begin position="1"/>
        <end position="27"/>
    </location>
</feature>
<evidence type="ECO:0000313" key="2">
    <source>
        <dbReference type="EMBL" id="KAH9308702.1"/>
    </source>
</evidence>
<feature type="compositionally biased region" description="Polar residues" evidence="1">
    <location>
        <begin position="288"/>
        <end position="301"/>
    </location>
</feature>
<proteinExistence type="predicted"/>
<gene>
    <name evidence="2" type="ORF">KI387_036613</name>
</gene>
<name>A0AA38FQ11_TAXCH</name>
<protein>
    <submittedName>
        <fullName evidence="2">Uncharacterized protein</fullName>
    </submittedName>
</protein>
<feature type="compositionally biased region" description="Low complexity" evidence="1">
    <location>
        <begin position="119"/>
        <end position="214"/>
    </location>
</feature>
<dbReference type="GO" id="GO:0055028">
    <property type="term" value="C:cortical microtubule"/>
    <property type="evidence" value="ECO:0007669"/>
    <property type="project" value="TreeGrafter"/>
</dbReference>
<feature type="region of interest" description="Disordered" evidence="1">
    <location>
        <begin position="270"/>
        <end position="357"/>
    </location>
</feature>
<evidence type="ECO:0000256" key="1">
    <source>
        <dbReference type="SAM" id="MobiDB-lite"/>
    </source>
</evidence>
<feature type="compositionally biased region" description="Acidic residues" evidence="1">
    <location>
        <begin position="8"/>
        <end position="21"/>
    </location>
</feature>
<accession>A0AA38FQ11</accession>
<dbReference type="EMBL" id="JAHRHJ020000007">
    <property type="protein sequence ID" value="KAH9308702.1"/>
    <property type="molecule type" value="Genomic_DNA"/>
</dbReference>
<dbReference type="Proteomes" id="UP000824469">
    <property type="component" value="Unassembled WGS sequence"/>
</dbReference>
<comment type="caution">
    <text evidence="2">The sequence shown here is derived from an EMBL/GenBank/DDBJ whole genome shotgun (WGS) entry which is preliminary data.</text>
</comment>
<reference evidence="2 3" key="1">
    <citation type="journal article" date="2021" name="Nat. Plants">
        <title>The Taxus genome provides insights into paclitaxel biosynthesis.</title>
        <authorList>
            <person name="Xiong X."/>
            <person name="Gou J."/>
            <person name="Liao Q."/>
            <person name="Li Y."/>
            <person name="Zhou Q."/>
            <person name="Bi G."/>
            <person name="Li C."/>
            <person name="Du R."/>
            <person name="Wang X."/>
            <person name="Sun T."/>
            <person name="Guo L."/>
            <person name="Liang H."/>
            <person name="Lu P."/>
            <person name="Wu Y."/>
            <person name="Zhang Z."/>
            <person name="Ro D.K."/>
            <person name="Shang Y."/>
            <person name="Huang S."/>
            <person name="Yan J."/>
        </authorList>
    </citation>
    <scope>NUCLEOTIDE SEQUENCE [LARGE SCALE GENOMIC DNA]</scope>
    <source>
        <strain evidence="2">Ta-2019</strain>
    </source>
</reference>
<feature type="non-terminal residue" evidence="2">
    <location>
        <position position="1"/>
    </location>
</feature>
<feature type="region of interest" description="Disordered" evidence="1">
    <location>
        <begin position="103"/>
        <end position="214"/>
    </location>
</feature>